<dbReference type="Proteomes" id="UP000479710">
    <property type="component" value="Unassembled WGS sequence"/>
</dbReference>
<name>A0A6G1CLX2_9ORYZ</name>
<organism evidence="1 2">
    <name type="scientific">Oryza meyeriana var. granulata</name>
    <dbReference type="NCBI Taxonomy" id="110450"/>
    <lineage>
        <taxon>Eukaryota</taxon>
        <taxon>Viridiplantae</taxon>
        <taxon>Streptophyta</taxon>
        <taxon>Embryophyta</taxon>
        <taxon>Tracheophyta</taxon>
        <taxon>Spermatophyta</taxon>
        <taxon>Magnoliopsida</taxon>
        <taxon>Liliopsida</taxon>
        <taxon>Poales</taxon>
        <taxon>Poaceae</taxon>
        <taxon>BOP clade</taxon>
        <taxon>Oryzoideae</taxon>
        <taxon>Oryzeae</taxon>
        <taxon>Oryzinae</taxon>
        <taxon>Oryza</taxon>
        <taxon>Oryza meyeriana</taxon>
    </lineage>
</organism>
<keyword evidence="2" id="KW-1185">Reference proteome</keyword>
<comment type="caution">
    <text evidence="1">The sequence shown here is derived from an EMBL/GenBank/DDBJ whole genome shotgun (WGS) entry which is preliminary data.</text>
</comment>
<reference evidence="1 2" key="1">
    <citation type="submission" date="2019-11" db="EMBL/GenBank/DDBJ databases">
        <title>Whole genome sequence of Oryza granulata.</title>
        <authorList>
            <person name="Li W."/>
        </authorList>
    </citation>
    <scope>NUCLEOTIDE SEQUENCE [LARGE SCALE GENOMIC DNA]</scope>
    <source>
        <strain evidence="2">cv. Menghai</strain>
        <tissue evidence="1">Leaf</tissue>
    </source>
</reference>
<sequence length="63" mass="6818">MAIKCCGDLMDTMDHLPMDAYVKFNSSKVEVMVTDRNVVGEAGRRSNSIGVDANSGEIVIGLR</sequence>
<gene>
    <name evidence="1" type="ORF">E2562_003457</name>
</gene>
<dbReference type="EMBL" id="SPHZ02000008">
    <property type="protein sequence ID" value="KAF0901448.1"/>
    <property type="molecule type" value="Genomic_DNA"/>
</dbReference>
<proteinExistence type="predicted"/>
<protein>
    <submittedName>
        <fullName evidence="1">Uncharacterized protein</fullName>
    </submittedName>
</protein>
<accession>A0A6G1CLX2</accession>
<evidence type="ECO:0000313" key="1">
    <source>
        <dbReference type="EMBL" id="KAF0901448.1"/>
    </source>
</evidence>
<evidence type="ECO:0000313" key="2">
    <source>
        <dbReference type="Proteomes" id="UP000479710"/>
    </source>
</evidence>
<dbReference type="AlphaFoldDB" id="A0A6G1CLX2"/>